<protein>
    <submittedName>
        <fullName evidence="2">Uncharacterized protein</fullName>
    </submittedName>
</protein>
<keyword evidence="1" id="KW-0472">Membrane</keyword>
<organism evidence="2 3">
    <name type="scientific">Chlamydia avium 10DC88</name>
    <dbReference type="NCBI Taxonomy" id="1229831"/>
    <lineage>
        <taxon>Bacteria</taxon>
        <taxon>Pseudomonadati</taxon>
        <taxon>Chlamydiota</taxon>
        <taxon>Chlamydiia</taxon>
        <taxon>Chlamydiales</taxon>
        <taxon>Chlamydiaceae</taxon>
        <taxon>Chlamydia/Chlamydophila group</taxon>
        <taxon>Chlamydia</taxon>
    </lineage>
</organism>
<dbReference type="Proteomes" id="UP000019433">
    <property type="component" value="Chromosome"/>
</dbReference>
<evidence type="ECO:0000313" key="2">
    <source>
        <dbReference type="EMBL" id="AHK63608.1"/>
    </source>
</evidence>
<evidence type="ECO:0000256" key="1">
    <source>
        <dbReference type="SAM" id="Phobius"/>
    </source>
</evidence>
<accession>W8JRZ4</accession>
<keyword evidence="1" id="KW-0812">Transmembrane</keyword>
<reference evidence="2 3" key="1">
    <citation type="journal article" date="2014" name="Syst. Appl. Microbiol.">
        <title>Evidence for the existence of two new members of the family Chlamydiaceae and proposal of Chlamydia avium sp. nov. and Chlamydia gallinacea sp. nov.</title>
        <authorList>
            <person name="Sachse K."/>
            <person name="Laroucau K."/>
            <person name="Riege K."/>
            <person name="Wehner S."/>
            <person name="Dilcher M."/>
            <person name="Creasy H.H."/>
            <person name="Weidmann M."/>
            <person name="Myers G."/>
            <person name="Vorimore F."/>
            <person name="Vicari N."/>
            <person name="Magnino S."/>
            <person name="Liebler-Tenorio E."/>
            <person name="Ruettger A."/>
            <person name="Bavoil P.M."/>
            <person name="Hufert F.T."/>
            <person name="Rossello-Mora R."/>
            <person name="Marz M."/>
        </authorList>
    </citation>
    <scope>NUCLEOTIDE SEQUENCE [LARGE SCALE GENOMIC DNA]</scope>
    <source>
        <strain evidence="2 3">10DC88</strain>
    </source>
</reference>
<dbReference type="EMBL" id="CP006571">
    <property type="protein sequence ID" value="AHK63608.1"/>
    <property type="molecule type" value="Genomic_DNA"/>
</dbReference>
<evidence type="ECO:0000313" key="3">
    <source>
        <dbReference type="Proteomes" id="UP000019433"/>
    </source>
</evidence>
<feature type="transmembrane region" description="Helical" evidence="1">
    <location>
        <begin position="18"/>
        <end position="38"/>
    </location>
</feature>
<dbReference type="PATRIC" id="fig|1229831.3.peg.757"/>
<dbReference type="STRING" id="1229831.M832_07570"/>
<keyword evidence="1" id="KW-1133">Transmembrane helix</keyword>
<sequence length="48" mass="5520">MLQSVHNPIIQAYQEADLFGKGIFFSLLLLSLCTWTVLHQKLAIQKNF</sequence>
<dbReference type="HOGENOM" id="CLU_3150909_0_0_0"/>
<gene>
    <name evidence="2" type="ORF">M832_07570</name>
</gene>
<dbReference type="eggNOG" id="COG0811">
    <property type="taxonomic scope" value="Bacteria"/>
</dbReference>
<proteinExistence type="predicted"/>
<dbReference type="KEGG" id="cav:M832_07570"/>
<dbReference type="AlphaFoldDB" id="W8JRZ4"/>
<name>W8JRZ4_9CHLA</name>